<dbReference type="InParanoid" id="Q01H74"/>
<dbReference type="EMBL" id="CAID01000001">
    <property type="protein sequence ID" value="CAL49920.1"/>
    <property type="molecule type" value="Genomic_DNA"/>
</dbReference>
<proteinExistence type="predicted"/>
<dbReference type="AlphaFoldDB" id="Q01H74"/>
<gene>
    <name evidence="4" type="ORF">BE221DRAFT_201832</name>
    <name evidence="3" type="ORF">OT_ostta01g00080</name>
</gene>
<keyword evidence="2" id="KW-1133">Transmembrane helix</keyword>
<protein>
    <submittedName>
        <fullName evidence="3">Unnamed product</fullName>
    </submittedName>
</protein>
<dbReference type="OrthoDB" id="10510584at2759"/>
<dbReference type="RefSeq" id="XP_003074068.1">
    <property type="nucleotide sequence ID" value="XM_003074022.1"/>
</dbReference>
<dbReference type="KEGG" id="ota:OT_ostta01g00080"/>
<evidence type="ECO:0000256" key="2">
    <source>
        <dbReference type="SAM" id="Phobius"/>
    </source>
</evidence>
<evidence type="ECO:0000256" key="1">
    <source>
        <dbReference type="SAM" id="MobiDB-lite"/>
    </source>
</evidence>
<accession>Q01H74</accession>
<name>Q01H74_OSTTA</name>
<feature type="region of interest" description="Disordered" evidence="1">
    <location>
        <begin position="1"/>
        <end position="26"/>
    </location>
</feature>
<dbReference type="Proteomes" id="UP000195557">
    <property type="component" value="Unassembled WGS sequence"/>
</dbReference>
<feature type="compositionally biased region" description="Low complexity" evidence="1">
    <location>
        <begin position="1"/>
        <end position="22"/>
    </location>
</feature>
<organism evidence="3 5">
    <name type="scientific">Ostreococcus tauri</name>
    <name type="common">Marine green alga</name>
    <dbReference type="NCBI Taxonomy" id="70448"/>
    <lineage>
        <taxon>Eukaryota</taxon>
        <taxon>Viridiplantae</taxon>
        <taxon>Chlorophyta</taxon>
        <taxon>Mamiellophyceae</taxon>
        <taxon>Mamiellales</taxon>
        <taxon>Bathycoccaceae</taxon>
        <taxon>Ostreococcus</taxon>
    </lineage>
</organism>
<reference evidence="4" key="3">
    <citation type="submission" date="2017-04" db="EMBL/GenBank/DDBJ databases">
        <title>Population genomics of picophytoplankton unveils novel chromosome hypervariability.</title>
        <authorList>
            <consortium name="DOE Joint Genome Institute"/>
            <person name="Blanc-Mathieu R."/>
            <person name="Krasovec M."/>
            <person name="Hebrard M."/>
            <person name="Yau S."/>
            <person name="Desgranges E."/>
            <person name="Martin J."/>
            <person name="Schackwitz W."/>
            <person name="Kuo A."/>
            <person name="Salin G."/>
            <person name="Donnadieu C."/>
            <person name="Desdevises Y."/>
            <person name="Sanchez-Ferandin S."/>
            <person name="Moreau H."/>
            <person name="Rivals E."/>
            <person name="Grigoriev I.V."/>
            <person name="Grimsley N."/>
            <person name="Eyre-Walker A."/>
            <person name="Piganeau G."/>
        </authorList>
    </citation>
    <scope>NUCLEOTIDE SEQUENCE [LARGE SCALE GENOMIC DNA]</scope>
    <source>
        <strain evidence="4">RCC 1115</strain>
    </source>
</reference>
<accession>A0A454Y2Z7</accession>
<evidence type="ECO:0000313" key="5">
    <source>
        <dbReference type="Proteomes" id="UP000009170"/>
    </source>
</evidence>
<reference evidence="3 5" key="1">
    <citation type="journal article" date="2006" name="Proc. Natl. Acad. Sci. U.S.A.">
        <title>Genome analysis of the smallest free-living eukaryote Ostreococcus tauri unveils many unique features.</title>
        <authorList>
            <person name="Derelle E."/>
            <person name="Ferraz C."/>
            <person name="Rombauts S."/>
            <person name="Rouze P."/>
            <person name="Worden A.Z."/>
            <person name="Robbens S."/>
            <person name="Partensky F."/>
            <person name="Degroeve S."/>
            <person name="Echeynie S."/>
            <person name="Cooke R."/>
            <person name="Saeys Y."/>
            <person name="Wuyts J."/>
            <person name="Jabbari K."/>
            <person name="Bowler C."/>
            <person name="Panaud O."/>
            <person name="Piegu B."/>
            <person name="Ball S.G."/>
            <person name="Ral J.-P."/>
            <person name="Bouget F.-Y."/>
            <person name="Piganeau G."/>
            <person name="De Baets B."/>
            <person name="Picard A."/>
            <person name="Delseny M."/>
            <person name="Demaille J."/>
            <person name="Van de Peer Y."/>
            <person name="Moreau H."/>
        </authorList>
    </citation>
    <scope>NUCLEOTIDE SEQUENCE [LARGE SCALE GENOMIC DNA]</scope>
    <source>
        <strain evidence="3 5">OTTH0595</strain>
    </source>
</reference>
<sequence>MRPSNRAPSSDARGRASSSRVSPQHSLPALWKHAMQNYGRYSGYAWTAFALAGGVAYVLSEVIGKKETKGDSKLNHLAEARREKGNS</sequence>
<keyword evidence="2" id="KW-0812">Transmembrane</keyword>
<reference evidence="3" key="2">
    <citation type="journal article" date="2014" name="BMC Genomics">
        <title>An improved genome of the model marine alga Ostreococcus tauri unfolds by assessing Illumina de novo assemblies.</title>
        <authorList>
            <person name="Blanc-Mathieu R."/>
            <person name="Verhelst B."/>
            <person name="Derelle E."/>
            <person name="Rombauts S."/>
            <person name="Bouget F.Y."/>
            <person name="Carre I."/>
            <person name="Chateau A."/>
            <person name="Eyre-Walker A."/>
            <person name="Grimsley N."/>
            <person name="Moreau H."/>
            <person name="Piegu B."/>
            <person name="Rivals E."/>
            <person name="Schackwitz W."/>
            <person name="Van de Peer Y."/>
            <person name="Piganeau G."/>
        </authorList>
    </citation>
    <scope>NUCLEOTIDE SEQUENCE</scope>
    <source>
        <strain evidence="3">RCC4221</strain>
    </source>
</reference>
<keyword evidence="5" id="KW-1185">Reference proteome</keyword>
<dbReference type="Proteomes" id="UP000009170">
    <property type="component" value="Unassembled WGS sequence"/>
</dbReference>
<feature type="transmembrane region" description="Helical" evidence="2">
    <location>
        <begin position="41"/>
        <end position="59"/>
    </location>
</feature>
<accession>A0A1Y5I092</accession>
<dbReference type="EMBL" id="KZ155838">
    <property type="protein sequence ID" value="OUS42958.1"/>
    <property type="molecule type" value="Genomic_DNA"/>
</dbReference>
<dbReference type="GeneID" id="9832495"/>
<evidence type="ECO:0000313" key="3">
    <source>
        <dbReference type="EMBL" id="CAL49920.1"/>
    </source>
</evidence>
<keyword evidence="2" id="KW-0472">Membrane</keyword>
<evidence type="ECO:0000313" key="4">
    <source>
        <dbReference type="EMBL" id="OUS42958.1"/>
    </source>
</evidence>